<dbReference type="Proteomes" id="UP001523528">
    <property type="component" value="Unassembled WGS sequence"/>
</dbReference>
<dbReference type="EMBL" id="JAMYZZ010000042">
    <property type="protein sequence ID" value="MCP1259639.1"/>
    <property type="molecule type" value="Genomic_DNA"/>
</dbReference>
<comment type="caution">
    <text evidence="2">The sequence shown here is derived from an EMBL/GenBank/DDBJ whole genome shotgun (WGS) entry which is preliminary data.</text>
</comment>
<evidence type="ECO:0000313" key="2">
    <source>
        <dbReference type="EMBL" id="MCP1259639.1"/>
    </source>
</evidence>
<sequence>MTEKRKNIGQRLVDGTKKHPVIVPLLVVILFLEIAFFFGFLGGFFKHLVSAVLTTSQHIQPPQGEGVTPK</sequence>
<proteinExistence type="predicted"/>
<keyword evidence="1" id="KW-1133">Transmembrane helix</keyword>
<dbReference type="RefSeq" id="WP_253544289.1">
    <property type="nucleotide sequence ID" value="NZ_JAMYZY010000044.1"/>
</dbReference>
<keyword evidence="3" id="KW-1185">Reference proteome</keyword>
<gene>
    <name evidence="2" type="ORF">NKW50_13675</name>
</gene>
<protein>
    <submittedName>
        <fullName evidence="2">Uncharacterized protein</fullName>
    </submittedName>
</protein>
<evidence type="ECO:0000313" key="3">
    <source>
        <dbReference type="Proteomes" id="UP001523528"/>
    </source>
</evidence>
<accession>A0ABT1F362</accession>
<keyword evidence="1" id="KW-0472">Membrane</keyword>
<evidence type="ECO:0000256" key="1">
    <source>
        <dbReference type="SAM" id="Phobius"/>
    </source>
</evidence>
<name>A0ABT1F362_9PROT</name>
<keyword evidence="1" id="KW-0812">Transmembrane</keyword>
<organism evidence="2 3">
    <name type="scientific">Acetobacter lambici</name>
    <dbReference type="NCBI Taxonomy" id="1332824"/>
    <lineage>
        <taxon>Bacteria</taxon>
        <taxon>Pseudomonadati</taxon>
        <taxon>Pseudomonadota</taxon>
        <taxon>Alphaproteobacteria</taxon>
        <taxon>Acetobacterales</taxon>
        <taxon>Acetobacteraceae</taxon>
        <taxon>Acetobacter</taxon>
    </lineage>
</organism>
<reference evidence="2 3" key="1">
    <citation type="submission" date="2022-06" db="EMBL/GenBank/DDBJ databases">
        <title>Acetobacer genomes from food samples.</title>
        <authorList>
            <person name="Sombolestani A."/>
        </authorList>
    </citation>
    <scope>NUCLEOTIDE SEQUENCE [LARGE SCALE GENOMIC DNA]</scope>
    <source>
        <strain evidence="2 3">R-83285</strain>
    </source>
</reference>
<feature type="transmembrane region" description="Helical" evidence="1">
    <location>
        <begin position="21"/>
        <end position="45"/>
    </location>
</feature>